<gene>
    <name evidence="5" type="ORF">mRhiFer1_011067</name>
</gene>
<dbReference type="PROSITE" id="PS50011">
    <property type="entry name" value="PROTEIN_KINASE_DOM"/>
    <property type="match status" value="1"/>
</dbReference>
<dbReference type="InterPro" id="IPR051681">
    <property type="entry name" value="Ser/Thr_Kinases-Pseudokinases"/>
</dbReference>
<dbReference type="InterPro" id="IPR011009">
    <property type="entry name" value="Kinase-like_dom_sf"/>
</dbReference>
<dbReference type="GO" id="GO:0004672">
    <property type="term" value="F:protein kinase activity"/>
    <property type="evidence" value="ECO:0007669"/>
    <property type="project" value="InterPro"/>
</dbReference>
<accession>A0A7J7SJY2</accession>
<dbReference type="GO" id="GO:0097527">
    <property type="term" value="P:necroptotic signaling pathway"/>
    <property type="evidence" value="ECO:0007669"/>
    <property type="project" value="TreeGrafter"/>
</dbReference>
<dbReference type="InterPro" id="IPR001245">
    <property type="entry name" value="Ser-Thr/Tyr_kinase_cat_dom"/>
</dbReference>
<dbReference type="EMBL" id="JACAGC010000022">
    <property type="protein sequence ID" value="KAF6288585.1"/>
    <property type="molecule type" value="Genomic_DNA"/>
</dbReference>
<evidence type="ECO:0000256" key="1">
    <source>
        <dbReference type="ARBA" id="ARBA00022741"/>
    </source>
</evidence>
<dbReference type="InterPro" id="IPR036537">
    <property type="entry name" value="Adaptor_Cbl_N_dom_sf"/>
</dbReference>
<organism evidence="5 6">
    <name type="scientific">Rhinolophus ferrumequinum</name>
    <name type="common">Greater horseshoe bat</name>
    <dbReference type="NCBI Taxonomy" id="59479"/>
    <lineage>
        <taxon>Eukaryota</taxon>
        <taxon>Metazoa</taxon>
        <taxon>Chordata</taxon>
        <taxon>Craniata</taxon>
        <taxon>Vertebrata</taxon>
        <taxon>Euteleostomi</taxon>
        <taxon>Mammalia</taxon>
        <taxon>Eutheria</taxon>
        <taxon>Laurasiatheria</taxon>
        <taxon>Chiroptera</taxon>
        <taxon>Yinpterochiroptera</taxon>
        <taxon>Rhinolophoidea</taxon>
        <taxon>Rhinolophidae</taxon>
        <taxon>Rhinolophinae</taxon>
        <taxon>Rhinolophus</taxon>
    </lineage>
</organism>
<keyword evidence="5" id="KW-0808">Transferase</keyword>
<dbReference type="Gene3D" id="1.10.510.10">
    <property type="entry name" value="Transferase(Phosphotransferase) domain 1"/>
    <property type="match status" value="1"/>
</dbReference>
<evidence type="ECO:0000313" key="6">
    <source>
        <dbReference type="Proteomes" id="UP000585614"/>
    </source>
</evidence>
<evidence type="ECO:0000259" key="4">
    <source>
        <dbReference type="PROSITE" id="PS50011"/>
    </source>
</evidence>
<keyword evidence="3" id="KW-0175">Coiled coil</keyword>
<feature type="domain" description="Protein kinase" evidence="4">
    <location>
        <begin position="205"/>
        <end position="472"/>
    </location>
</feature>
<dbReference type="InterPro" id="IPR054000">
    <property type="entry name" value="MLKL_N"/>
</dbReference>
<sequence>MDKLKDIISFGWHIYRQCEEMKYCQKQCERLKNRVRHLLECLQILQNKGVTNLPPEITNTVDRFQAVLKDAKKKIDKYSNKSNIHKFLTVEKNKRLFDDINENLKYVWEQLSLQLQAHQYVYSVSIKQTTACWQKEDQQDAEEDWRVFQGLSGKVYFEKSREATLLRQLEIMEQTIKIMRRSLQESVKTIPEYQIKEIKKEELSESNWLLLRKNEFSTLYKGKYHQSSVAIKVFNNPQAKSTGKVRQIFNNEIRTMKKFDSPNILRIFGICIDEAVTPPQFSIVMEYCELGTLRELLDRQKDLEISERIVLVLGAAKGLYRMHHSENPELHRNISSTSFLVTEGYHVKLAGFELSKTQTSISRETKGKEAERVSPTAYISPQKLENVYNSYDIKAEIYSFGIVLWEIATGKIPFEGCNSETIYQLVAVDRHQEPLGEDCPSQLQEIIDDCRAYEPDRRPSVSEILEKLSVFYKDVD</sequence>
<dbReference type="PANTHER" id="PTHR44329">
    <property type="entry name" value="SERINE/THREONINE-PROTEIN KINASE TNNI3K-RELATED"/>
    <property type="match status" value="1"/>
</dbReference>
<dbReference type="Pfam" id="PF07714">
    <property type="entry name" value="PK_Tyr_Ser-Thr"/>
    <property type="match status" value="1"/>
</dbReference>
<dbReference type="Gene3D" id="1.20.930.20">
    <property type="entry name" value="Adaptor protein Cbl, N-terminal domain"/>
    <property type="match status" value="1"/>
</dbReference>
<dbReference type="InterPro" id="IPR000719">
    <property type="entry name" value="Prot_kinase_dom"/>
</dbReference>
<dbReference type="FunFam" id="3.30.200.20:FF:000437">
    <property type="entry name" value="Mixed lineage kinase domain-like pseudokinase"/>
    <property type="match status" value="1"/>
</dbReference>
<dbReference type="PANTHER" id="PTHR44329:SF298">
    <property type="entry name" value="MIXED LINEAGE KINASE DOMAIN-LIKE PROTEIN"/>
    <property type="match status" value="1"/>
</dbReference>
<keyword evidence="1" id="KW-0547">Nucleotide-binding</keyword>
<reference evidence="5 6" key="1">
    <citation type="journal article" date="2020" name="Nature">
        <title>Six reference-quality genomes reveal evolution of bat adaptations.</title>
        <authorList>
            <person name="Jebb D."/>
            <person name="Huang Z."/>
            <person name="Pippel M."/>
            <person name="Hughes G.M."/>
            <person name="Lavrichenko K."/>
            <person name="Devanna P."/>
            <person name="Winkler S."/>
            <person name="Jermiin L.S."/>
            <person name="Skirmuntt E.C."/>
            <person name="Katzourakis A."/>
            <person name="Burkitt-Gray L."/>
            <person name="Ray D.A."/>
            <person name="Sullivan K.A.M."/>
            <person name="Roscito J.G."/>
            <person name="Kirilenko B.M."/>
            <person name="Davalos L.M."/>
            <person name="Corthals A.P."/>
            <person name="Power M.L."/>
            <person name="Jones G."/>
            <person name="Ransome R.D."/>
            <person name="Dechmann D.K.N."/>
            <person name="Locatelli A.G."/>
            <person name="Puechmaille S.J."/>
            <person name="Fedrigo O."/>
            <person name="Jarvis E.D."/>
            <person name="Hiller M."/>
            <person name="Vernes S.C."/>
            <person name="Myers E.W."/>
            <person name="Teeling E.C."/>
        </authorList>
    </citation>
    <scope>NUCLEOTIDE SEQUENCE [LARGE SCALE GENOMIC DNA]</scope>
    <source>
        <strain evidence="5">MRhiFer1</strain>
        <tissue evidence="5">Lung</tissue>
    </source>
</reference>
<evidence type="ECO:0000256" key="3">
    <source>
        <dbReference type="SAM" id="Coils"/>
    </source>
</evidence>
<dbReference type="Proteomes" id="UP000585614">
    <property type="component" value="Unassembled WGS sequence"/>
</dbReference>
<keyword evidence="2" id="KW-0067">ATP-binding</keyword>
<dbReference type="AlphaFoldDB" id="A0A7J7SJY2"/>
<protein>
    <submittedName>
        <fullName evidence="5">Mixed lineage kinase domain like pseudokinase</fullName>
    </submittedName>
</protein>
<evidence type="ECO:0000313" key="5">
    <source>
        <dbReference type="EMBL" id="KAF6288585.1"/>
    </source>
</evidence>
<feature type="coiled-coil region" evidence="3">
    <location>
        <begin position="28"/>
        <end position="81"/>
    </location>
</feature>
<proteinExistence type="predicted"/>
<dbReference type="GO" id="GO:0005524">
    <property type="term" value="F:ATP binding"/>
    <property type="evidence" value="ECO:0007669"/>
    <property type="project" value="UniProtKB-KW"/>
</dbReference>
<dbReference type="FunFam" id="1.10.510.10:FF:000663">
    <property type="entry name" value="Mixed lineage kinase domain-like pseudokinase"/>
    <property type="match status" value="1"/>
</dbReference>
<keyword evidence="5" id="KW-0418">Kinase</keyword>
<dbReference type="CDD" id="cd21037">
    <property type="entry name" value="MLKL_NTD"/>
    <property type="match status" value="1"/>
</dbReference>
<comment type="caution">
    <text evidence="5">The sequence shown here is derived from an EMBL/GenBank/DDBJ whole genome shotgun (WGS) entry which is preliminary data.</text>
</comment>
<dbReference type="Gene3D" id="3.30.200.20">
    <property type="entry name" value="Phosphorylase Kinase, domain 1"/>
    <property type="match status" value="1"/>
</dbReference>
<dbReference type="Pfam" id="PF22215">
    <property type="entry name" value="MLKL_N"/>
    <property type="match status" value="1"/>
</dbReference>
<dbReference type="GO" id="GO:0007166">
    <property type="term" value="P:cell surface receptor signaling pathway"/>
    <property type="evidence" value="ECO:0007669"/>
    <property type="project" value="InterPro"/>
</dbReference>
<name>A0A7J7SJY2_RHIFE</name>
<dbReference type="SUPFAM" id="SSF56112">
    <property type="entry name" value="Protein kinase-like (PK-like)"/>
    <property type="match status" value="1"/>
</dbReference>
<dbReference type="InterPro" id="IPR059179">
    <property type="entry name" value="MLKL-like_MCAfunc"/>
</dbReference>
<evidence type="ECO:0000256" key="2">
    <source>
        <dbReference type="ARBA" id="ARBA00022840"/>
    </source>
</evidence>